<keyword evidence="5" id="KW-0539">Nucleus</keyword>
<dbReference type="Proteomes" id="UP000280834">
    <property type="component" value="Unassembled WGS sequence"/>
</dbReference>
<accession>A0A0R3R4C8</accession>
<evidence type="ECO:0000256" key="1">
    <source>
        <dbReference type="ARBA" id="ARBA00004123"/>
    </source>
</evidence>
<keyword evidence="4" id="KW-0175">Coiled coil</keyword>
<dbReference type="InterPro" id="IPR011989">
    <property type="entry name" value="ARM-like"/>
</dbReference>
<dbReference type="STRING" id="42155.A0A0R3R4C8"/>
<protein>
    <submittedName>
        <fullName evidence="9">DUF1716 domain-containing protein</fullName>
    </submittedName>
</protein>
<dbReference type="InterPro" id="IPR013180">
    <property type="entry name" value="CTNNBL1_N"/>
</dbReference>
<dbReference type="WBParaSite" id="BTMF_0001486801-mRNA-1">
    <property type="protein sequence ID" value="BTMF_0001486801-mRNA-1"/>
    <property type="gene ID" value="BTMF_0001486801"/>
</dbReference>
<sequence length="217" mass="24945">MKVPNFFRERKQSRESALKVLDYATNGIEGRSNCAKFIDILGDLFSGLRTIFPLFMRTPAKQKRKDSTPDEHEEHVCSVLSSLLRSCGEEGRSRIFSKFSEHEYEKVDRAVELVLKYQQNSKLSDDEIEQLYLDKLDAGLYTLQRIILILADICSSAMPGCRNRAVKLFQMRTGNGKLSKHLVPVLEEYEINLGAEADEERRRTRQLIARVNSIDKN</sequence>
<keyword evidence="8" id="KW-1185">Reference proteome</keyword>
<evidence type="ECO:0000259" key="6">
    <source>
        <dbReference type="Pfam" id="PF08216"/>
    </source>
</evidence>
<reference evidence="7 8" key="2">
    <citation type="submission" date="2018-11" db="EMBL/GenBank/DDBJ databases">
        <authorList>
            <consortium name="Pathogen Informatics"/>
        </authorList>
    </citation>
    <scope>NUCLEOTIDE SEQUENCE [LARGE SCALE GENOMIC DNA]</scope>
</reference>
<comment type="subcellular location">
    <subcellularLocation>
        <location evidence="1">Nucleus</location>
    </subcellularLocation>
</comment>
<feature type="domain" description="Beta-catenin-like protein 1 N-terminal" evidence="6">
    <location>
        <begin position="6"/>
        <end position="176"/>
    </location>
</feature>
<evidence type="ECO:0000313" key="8">
    <source>
        <dbReference type="Proteomes" id="UP000280834"/>
    </source>
</evidence>
<evidence type="ECO:0000256" key="5">
    <source>
        <dbReference type="ARBA" id="ARBA00023242"/>
    </source>
</evidence>
<evidence type="ECO:0000256" key="2">
    <source>
        <dbReference type="ARBA" id="ARBA00022553"/>
    </source>
</evidence>
<keyword evidence="3" id="KW-0677">Repeat</keyword>
<evidence type="ECO:0000256" key="3">
    <source>
        <dbReference type="ARBA" id="ARBA00022737"/>
    </source>
</evidence>
<dbReference type="Pfam" id="PF08216">
    <property type="entry name" value="CTNNBL"/>
    <property type="match status" value="1"/>
</dbReference>
<dbReference type="EMBL" id="UZAG01019544">
    <property type="protein sequence ID" value="VDO44076.1"/>
    <property type="molecule type" value="Genomic_DNA"/>
</dbReference>
<evidence type="ECO:0000256" key="4">
    <source>
        <dbReference type="ARBA" id="ARBA00023054"/>
    </source>
</evidence>
<dbReference type="AlphaFoldDB" id="A0A0R3R4C8"/>
<dbReference type="InterPro" id="IPR039678">
    <property type="entry name" value="CTNNBL1"/>
</dbReference>
<evidence type="ECO:0000313" key="7">
    <source>
        <dbReference type="EMBL" id="VDO44076.1"/>
    </source>
</evidence>
<evidence type="ECO:0000313" key="9">
    <source>
        <dbReference type="WBParaSite" id="BTMF_0001486801-mRNA-1"/>
    </source>
</evidence>
<dbReference type="PANTHER" id="PTHR14978:SF0">
    <property type="entry name" value="BETA-CATENIN-LIKE PROTEIN 1"/>
    <property type="match status" value="1"/>
</dbReference>
<organism evidence="9">
    <name type="scientific">Brugia timori</name>
    <dbReference type="NCBI Taxonomy" id="42155"/>
    <lineage>
        <taxon>Eukaryota</taxon>
        <taxon>Metazoa</taxon>
        <taxon>Ecdysozoa</taxon>
        <taxon>Nematoda</taxon>
        <taxon>Chromadorea</taxon>
        <taxon>Rhabditida</taxon>
        <taxon>Spirurina</taxon>
        <taxon>Spiruromorpha</taxon>
        <taxon>Filarioidea</taxon>
        <taxon>Onchocercidae</taxon>
        <taxon>Brugia</taxon>
    </lineage>
</organism>
<dbReference type="Gene3D" id="1.25.10.10">
    <property type="entry name" value="Leucine-rich Repeat Variant"/>
    <property type="match status" value="1"/>
</dbReference>
<reference evidence="9" key="1">
    <citation type="submission" date="2017-02" db="UniProtKB">
        <authorList>
            <consortium name="WormBaseParasite"/>
        </authorList>
    </citation>
    <scope>IDENTIFICATION</scope>
</reference>
<gene>
    <name evidence="7" type="ORF">BTMF_LOCUS12864</name>
</gene>
<keyword evidence="2" id="KW-0597">Phosphoprotein</keyword>
<dbReference type="GO" id="GO:0005681">
    <property type="term" value="C:spliceosomal complex"/>
    <property type="evidence" value="ECO:0007669"/>
    <property type="project" value="TreeGrafter"/>
</dbReference>
<dbReference type="PANTHER" id="PTHR14978">
    <property type="entry name" value="BETA-CATENIN-LIKE PROTEIN 1 NUCLEAR ASSOCIATED PROTEIN"/>
    <property type="match status" value="1"/>
</dbReference>
<proteinExistence type="predicted"/>
<name>A0A0R3R4C8_9BILA</name>